<evidence type="ECO:0000256" key="2">
    <source>
        <dbReference type="ARBA" id="ARBA00023125"/>
    </source>
</evidence>
<accession>A0ABT0ZXU0</accession>
<dbReference type="InterPro" id="IPR039422">
    <property type="entry name" value="MarR/SlyA-like"/>
</dbReference>
<name>A0ABT0ZXU0_9PSEU</name>
<dbReference type="PANTHER" id="PTHR33164:SF89">
    <property type="entry name" value="MARR FAMILY REGULATORY PROTEIN"/>
    <property type="match status" value="1"/>
</dbReference>
<dbReference type="InterPro" id="IPR036388">
    <property type="entry name" value="WH-like_DNA-bd_sf"/>
</dbReference>
<evidence type="ECO:0000256" key="1">
    <source>
        <dbReference type="ARBA" id="ARBA00023015"/>
    </source>
</evidence>
<organism evidence="5 6">
    <name type="scientific">Pseudonocardia humida</name>
    <dbReference type="NCBI Taxonomy" id="2800819"/>
    <lineage>
        <taxon>Bacteria</taxon>
        <taxon>Bacillati</taxon>
        <taxon>Actinomycetota</taxon>
        <taxon>Actinomycetes</taxon>
        <taxon>Pseudonocardiales</taxon>
        <taxon>Pseudonocardiaceae</taxon>
        <taxon>Pseudonocardia</taxon>
    </lineage>
</organism>
<dbReference type="InterPro" id="IPR036390">
    <property type="entry name" value="WH_DNA-bd_sf"/>
</dbReference>
<evidence type="ECO:0000256" key="3">
    <source>
        <dbReference type="ARBA" id="ARBA00023163"/>
    </source>
</evidence>
<dbReference type="InterPro" id="IPR000835">
    <property type="entry name" value="HTH_MarR-typ"/>
</dbReference>
<feature type="domain" description="HTH marR-type" evidence="4">
    <location>
        <begin position="3"/>
        <end position="135"/>
    </location>
</feature>
<dbReference type="Proteomes" id="UP001165283">
    <property type="component" value="Unassembled WGS sequence"/>
</dbReference>
<evidence type="ECO:0000313" key="6">
    <source>
        <dbReference type="Proteomes" id="UP001165283"/>
    </source>
</evidence>
<dbReference type="SMART" id="SM00347">
    <property type="entry name" value="HTH_MARR"/>
    <property type="match status" value="1"/>
</dbReference>
<evidence type="ECO:0000259" key="4">
    <source>
        <dbReference type="PROSITE" id="PS50995"/>
    </source>
</evidence>
<comment type="caution">
    <text evidence="5">The sequence shown here is derived from an EMBL/GenBank/DDBJ whole genome shotgun (WGS) entry which is preliminary data.</text>
</comment>
<reference evidence="5" key="1">
    <citation type="submission" date="2021-04" db="EMBL/GenBank/DDBJ databases">
        <title>Pseudonocardia sp. nov., isolated from sandy soil of mangrove forest.</title>
        <authorList>
            <person name="Zan Z."/>
            <person name="Huang R."/>
            <person name="Liu W."/>
        </authorList>
    </citation>
    <scope>NUCLEOTIDE SEQUENCE</scope>
    <source>
        <strain evidence="5">S2-4</strain>
    </source>
</reference>
<dbReference type="InterPro" id="IPR023187">
    <property type="entry name" value="Tscrpt_reg_MarR-type_CS"/>
</dbReference>
<evidence type="ECO:0000313" key="5">
    <source>
        <dbReference type="EMBL" id="MCO1655526.1"/>
    </source>
</evidence>
<dbReference type="PRINTS" id="PR00598">
    <property type="entry name" value="HTHMARR"/>
</dbReference>
<sequence>MGSWPTGRLLSVAARVLERRFDEALAGHGLTHAGLIALHHLVAGPLAQRPLAAQCRVAEQTMSRTIDRLARAGYVSRRPDELDRRRVVIELTEPGAGVLAALRRAERESEALLGSLADYEHFREQLIGLVVALERAEPEQIAQQAE</sequence>
<keyword evidence="3" id="KW-0804">Transcription</keyword>
<dbReference type="Pfam" id="PF12802">
    <property type="entry name" value="MarR_2"/>
    <property type="match status" value="1"/>
</dbReference>
<dbReference type="PROSITE" id="PS01117">
    <property type="entry name" value="HTH_MARR_1"/>
    <property type="match status" value="1"/>
</dbReference>
<dbReference type="PANTHER" id="PTHR33164">
    <property type="entry name" value="TRANSCRIPTIONAL REGULATOR, MARR FAMILY"/>
    <property type="match status" value="1"/>
</dbReference>
<protein>
    <submittedName>
        <fullName evidence="5">MarR family transcriptional regulator</fullName>
    </submittedName>
</protein>
<keyword evidence="1" id="KW-0805">Transcription regulation</keyword>
<proteinExistence type="predicted"/>
<gene>
    <name evidence="5" type="ORF">KDL28_10720</name>
</gene>
<keyword evidence="2" id="KW-0238">DNA-binding</keyword>
<dbReference type="PROSITE" id="PS50995">
    <property type="entry name" value="HTH_MARR_2"/>
    <property type="match status" value="1"/>
</dbReference>
<keyword evidence="6" id="KW-1185">Reference proteome</keyword>
<dbReference type="EMBL" id="JAGSOV010000023">
    <property type="protein sequence ID" value="MCO1655526.1"/>
    <property type="molecule type" value="Genomic_DNA"/>
</dbReference>
<dbReference type="Gene3D" id="1.10.10.10">
    <property type="entry name" value="Winged helix-like DNA-binding domain superfamily/Winged helix DNA-binding domain"/>
    <property type="match status" value="1"/>
</dbReference>
<dbReference type="SUPFAM" id="SSF46785">
    <property type="entry name" value="Winged helix' DNA-binding domain"/>
    <property type="match status" value="1"/>
</dbReference>